<evidence type="ECO:0000256" key="1">
    <source>
        <dbReference type="SAM" id="MobiDB-lite"/>
    </source>
</evidence>
<dbReference type="AlphaFoldDB" id="A0A9P6A229"/>
<sequence length="455" mass="51993">MELLVLTYLQMYFQANNIFWIIQPGRRKKYHNYGNTLPPATDSPTSTNPIPKKQVKSQAAHLYPCPLFNDCATTEGLAQQASSTTRQNAHIAHSQALAIDTAISKDIADVENDSDHWKDDMEEKSEEKGDLYEDEEDELDDDDKGGQTDQEQAIVVSHDLQKGLIWSSQSIATPKGEDFSEGEDRDVEDEGMDVNNVIQQPKKAMWQKKIDKEPLSLSIPTSTLWCLLKLHLQWSHGIPTPTSISPLLAVKVQNSTYVCNQKIIQWLQEEDPKIYWQPILDYHFHQLSLKQGLIHKTIYQLVTVYYKHLDNPNILKITRNYTKHPSLPLPSKWPFYNDGVGKHNPNSFSSTLEHAKDKHEVSPFMVALIITMVKIWLHELQTGSNTIIKLKGTTRIEPYQCHMDSLFEMLHLKPTLYHKLMHKLFIEVGGSKSTSTSLHDEVVANLDLEIMEVSD</sequence>
<feature type="region of interest" description="Disordered" evidence="1">
    <location>
        <begin position="111"/>
        <end position="147"/>
    </location>
</feature>
<evidence type="ECO:0000313" key="2">
    <source>
        <dbReference type="EMBL" id="KAF9497627.1"/>
    </source>
</evidence>
<organism evidence="2 3">
    <name type="scientific">Pleurotus eryngii</name>
    <name type="common">Boletus of the steppes</name>
    <dbReference type="NCBI Taxonomy" id="5323"/>
    <lineage>
        <taxon>Eukaryota</taxon>
        <taxon>Fungi</taxon>
        <taxon>Dikarya</taxon>
        <taxon>Basidiomycota</taxon>
        <taxon>Agaricomycotina</taxon>
        <taxon>Agaricomycetes</taxon>
        <taxon>Agaricomycetidae</taxon>
        <taxon>Agaricales</taxon>
        <taxon>Pleurotineae</taxon>
        <taxon>Pleurotaceae</taxon>
        <taxon>Pleurotus</taxon>
    </lineage>
</organism>
<dbReference type="Proteomes" id="UP000807025">
    <property type="component" value="Unassembled WGS sequence"/>
</dbReference>
<reference evidence="2" key="1">
    <citation type="submission" date="2020-11" db="EMBL/GenBank/DDBJ databases">
        <authorList>
            <consortium name="DOE Joint Genome Institute"/>
            <person name="Ahrendt S."/>
            <person name="Riley R."/>
            <person name="Andreopoulos W."/>
            <person name="Labutti K."/>
            <person name="Pangilinan J."/>
            <person name="Ruiz-Duenas F.J."/>
            <person name="Barrasa J.M."/>
            <person name="Sanchez-Garcia M."/>
            <person name="Camarero S."/>
            <person name="Miyauchi S."/>
            <person name="Serrano A."/>
            <person name="Linde D."/>
            <person name="Babiker R."/>
            <person name="Drula E."/>
            <person name="Ayuso-Fernandez I."/>
            <person name="Pacheco R."/>
            <person name="Padilla G."/>
            <person name="Ferreira P."/>
            <person name="Barriuso J."/>
            <person name="Kellner H."/>
            <person name="Castanera R."/>
            <person name="Alfaro M."/>
            <person name="Ramirez L."/>
            <person name="Pisabarro A.G."/>
            <person name="Kuo A."/>
            <person name="Tritt A."/>
            <person name="Lipzen A."/>
            <person name="He G."/>
            <person name="Yan M."/>
            <person name="Ng V."/>
            <person name="Cullen D."/>
            <person name="Martin F."/>
            <person name="Rosso M.-N."/>
            <person name="Henrissat B."/>
            <person name="Hibbett D."/>
            <person name="Martinez A.T."/>
            <person name="Grigoriev I.V."/>
        </authorList>
    </citation>
    <scope>NUCLEOTIDE SEQUENCE</scope>
    <source>
        <strain evidence="2">ATCC 90797</strain>
    </source>
</reference>
<evidence type="ECO:0000313" key="3">
    <source>
        <dbReference type="Proteomes" id="UP000807025"/>
    </source>
</evidence>
<protein>
    <submittedName>
        <fullName evidence="2">Uncharacterized protein</fullName>
    </submittedName>
</protein>
<accession>A0A9P6A229</accession>
<feature type="compositionally biased region" description="Acidic residues" evidence="1">
    <location>
        <begin position="132"/>
        <end position="143"/>
    </location>
</feature>
<keyword evidence="3" id="KW-1185">Reference proteome</keyword>
<dbReference type="EMBL" id="MU154542">
    <property type="protein sequence ID" value="KAF9497627.1"/>
    <property type="molecule type" value="Genomic_DNA"/>
</dbReference>
<dbReference type="OrthoDB" id="2803562at2759"/>
<comment type="caution">
    <text evidence="2">The sequence shown here is derived from an EMBL/GenBank/DDBJ whole genome shotgun (WGS) entry which is preliminary data.</text>
</comment>
<proteinExistence type="predicted"/>
<gene>
    <name evidence="2" type="ORF">BDN71DRAFT_1504625</name>
</gene>
<feature type="compositionally biased region" description="Basic and acidic residues" evidence="1">
    <location>
        <begin position="113"/>
        <end position="131"/>
    </location>
</feature>
<name>A0A9P6A229_PLEER</name>